<accession>A0ABR7YAW5</accession>
<gene>
    <name evidence="5" type="ORF">H8B04_02535</name>
</gene>
<dbReference type="Pfam" id="PF02518">
    <property type="entry name" value="HATPase_c"/>
    <property type="match status" value="1"/>
</dbReference>
<protein>
    <recommendedName>
        <fullName evidence="2">histidine kinase</fullName>
        <ecNumber evidence="2">2.7.13.3</ecNumber>
    </recommendedName>
</protein>
<keyword evidence="6" id="KW-1185">Reference proteome</keyword>
<dbReference type="Gene3D" id="3.30.565.10">
    <property type="entry name" value="Histidine kinase-like ATPase, C-terminal domain"/>
    <property type="match status" value="1"/>
</dbReference>
<organism evidence="5 6">
    <name type="scientific">Sphingobacterium litopenaei</name>
    <dbReference type="NCBI Taxonomy" id="2763500"/>
    <lineage>
        <taxon>Bacteria</taxon>
        <taxon>Pseudomonadati</taxon>
        <taxon>Bacteroidota</taxon>
        <taxon>Sphingobacteriia</taxon>
        <taxon>Sphingobacteriales</taxon>
        <taxon>Sphingobacteriaceae</taxon>
        <taxon>Sphingobacterium</taxon>
    </lineage>
</organism>
<dbReference type="SUPFAM" id="SSF55874">
    <property type="entry name" value="ATPase domain of HSP90 chaperone/DNA topoisomerase II/histidine kinase"/>
    <property type="match status" value="1"/>
</dbReference>
<reference evidence="5 6" key="1">
    <citation type="submission" date="2020-08" db="EMBL/GenBank/DDBJ databases">
        <title>Sphingobacterium sp. DN04309 isolated from aquaculture water.</title>
        <authorList>
            <person name="Zhang M."/>
        </authorList>
    </citation>
    <scope>NUCLEOTIDE SEQUENCE [LARGE SCALE GENOMIC DNA]</scope>
    <source>
        <strain evidence="5 6">DN04309</strain>
    </source>
</reference>
<proteinExistence type="predicted"/>
<evidence type="ECO:0000313" key="5">
    <source>
        <dbReference type="EMBL" id="MBD1428453.1"/>
    </source>
</evidence>
<dbReference type="EMBL" id="JACOIJ010000003">
    <property type="protein sequence ID" value="MBD1428453.1"/>
    <property type="molecule type" value="Genomic_DNA"/>
</dbReference>
<dbReference type="InterPro" id="IPR005467">
    <property type="entry name" value="His_kinase_dom"/>
</dbReference>
<evidence type="ECO:0000256" key="2">
    <source>
        <dbReference type="ARBA" id="ARBA00012438"/>
    </source>
</evidence>
<dbReference type="PROSITE" id="PS50109">
    <property type="entry name" value="HIS_KIN"/>
    <property type="match status" value="1"/>
</dbReference>
<evidence type="ECO:0000256" key="1">
    <source>
        <dbReference type="ARBA" id="ARBA00000085"/>
    </source>
</evidence>
<evidence type="ECO:0000256" key="3">
    <source>
        <dbReference type="ARBA" id="ARBA00022553"/>
    </source>
</evidence>
<dbReference type="PANTHER" id="PTHR43547:SF2">
    <property type="entry name" value="HYBRID SIGNAL TRANSDUCTION HISTIDINE KINASE C"/>
    <property type="match status" value="1"/>
</dbReference>
<dbReference type="InterPro" id="IPR036890">
    <property type="entry name" value="HATPase_C_sf"/>
</dbReference>
<keyword evidence="5" id="KW-0547">Nucleotide-binding</keyword>
<dbReference type="InterPro" id="IPR003594">
    <property type="entry name" value="HATPase_dom"/>
</dbReference>
<keyword evidence="5" id="KW-0067">ATP-binding</keyword>
<dbReference type="CDD" id="cd00075">
    <property type="entry name" value="HATPase"/>
    <property type="match status" value="1"/>
</dbReference>
<dbReference type="PRINTS" id="PR00344">
    <property type="entry name" value="BCTRLSENSOR"/>
</dbReference>
<feature type="domain" description="Histidine kinase" evidence="4">
    <location>
        <begin position="1"/>
        <end position="153"/>
    </location>
</feature>
<dbReference type="PANTHER" id="PTHR43547">
    <property type="entry name" value="TWO-COMPONENT HISTIDINE KINASE"/>
    <property type="match status" value="1"/>
</dbReference>
<evidence type="ECO:0000313" key="6">
    <source>
        <dbReference type="Proteomes" id="UP000651271"/>
    </source>
</evidence>
<dbReference type="EC" id="2.7.13.3" evidence="2"/>
<sequence length="153" mass="17406">MNKIDTELDKLILESVTLLQYKANEKSQQLITDLKSVPIPISREKIRRVLDNLLSNAIKFSSPASEISIQLLDSDENTIQIRIADNGIGIPEEFKAKLFDLNPQIRREGTFGEESFGLGLYICKQIIDQHIGKIWIENNINQGTIFIIELPKK</sequence>
<dbReference type="Proteomes" id="UP000651271">
    <property type="component" value="Unassembled WGS sequence"/>
</dbReference>
<name>A0ABR7YAW5_9SPHI</name>
<keyword evidence="3" id="KW-0597">Phosphoprotein</keyword>
<dbReference type="SMART" id="SM00387">
    <property type="entry name" value="HATPase_c"/>
    <property type="match status" value="1"/>
</dbReference>
<dbReference type="InterPro" id="IPR004358">
    <property type="entry name" value="Sig_transdc_His_kin-like_C"/>
</dbReference>
<comment type="caution">
    <text evidence="5">The sequence shown here is derived from an EMBL/GenBank/DDBJ whole genome shotgun (WGS) entry which is preliminary data.</text>
</comment>
<evidence type="ECO:0000259" key="4">
    <source>
        <dbReference type="PROSITE" id="PS50109"/>
    </source>
</evidence>
<dbReference type="GO" id="GO:0005524">
    <property type="term" value="F:ATP binding"/>
    <property type="evidence" value="ECO:0007669"/>
    <property type="project" value="UniProtKB-KW"/>
</dbReference>
<comment type="catalytic activity">
    <reaction evidence="1">
        <text>ATP + protein L-histidine = ADP + protein N-phospho-L-histidine.</text>
        <dbReference type="EC" id="2.7.13.3"/>
    </reaction>
</comment>